<dbReference type="InterPro" id="IPR051012">
    <property type="entry name" value="CellSynth/LPSAsmb/PSIAsmb"/>
</dbReference>
<keyword evidence="5" id="KW-0472">Membrane</keyword>
<accession>A0ABS6XFM2</accession>
<evidence type="ECO:0000256" key="5">
    <source>
        <dbReference type="SAM" id="Phobius"/>
    </source>
</evidence>
<keyword evidence="5" id="KW-0812">Transmembrane</keyword>
<evidence type="ECO:0000313" key="6">
    <source>
        <dbReference type="EMBL" id="MBW3366707.1"/>
    </source>
</evidence>
<reference evidence="6 7" key="1">
    <citation type="submission" date="2021-07" db="EMBL/GenBank/DDBJ databases">
        <authorList>
            <person name="Kim M.K."/>
        </authorList>
    </citation>
    <scope>NUCLEOTIDE SEQUENCE [LARGE SCALE GENOMIC DNA]</scope>
    <source>
        <strain evidence="6 7">HLY7-15</strain>
    </source>
</reference>
<feature type="compositionally biased region" description="Basic and acidic residues" evidence="4">
    <location>
        <begin position="48"/>
        <end position="59"/>
    </location>
</feature>
<keyword evidence="5" id="KW-1133">Transmembrane helix</keyword>
<name>A0ABS6XFM2_9BACT</name>
<comment type="caution">
    <text evidence="6">The sequence shown here is derived from an EMBL/GenBank/DDBJ whole genome shotgun (WGS) entry which is preliminary data.</text>
</comment>
<keyword evidence="1" id="KW-0677">Repeat</keyword>
<sequence>MTRNQIILVIVAIALVAGIFFLPKVVVNDDDKEDLAKNDTETAMPEGHSADDGHGHGEEAAASADPHATTATPEQMMELATVRARYNKATDKQQRTLLATELAEAYTAVAKFDSAGYYFETVAEARPGERIFKKAGDSYFSAFTYAATQERAAEMGTKARTMYEKVLKNNPADLDAKTNVAMTYIASASPMQGITMLREVIATDPDNEKALFNLGILSVQTKQYDKALGHFEKLVEVNPDHVEGNFYLAVSLAETGQNERAKTLFNKVKTMKDDPALAASVDEYLARLK</sequence>
<dbReference type="InterPro" id="IPR019734">
    <property type="entry name" value="TPR_rpt"/>
</dbReference>
<dbReference type="SUPFAM" id="SSF48452">
    <property type="entry name" value="TPR-like"/>
    <property type="match status" value="1"/>
</dbReference>
<evidence type="ECO:0000256" key="3">
    <source>
        <dbReference type="PROSITE-ProRule" id="PRU00339"/>
    </source>
</evidence>
<dbReference type="RefSeq" id="WP_199111451.1">
    <property type="nucleotide sequence ID" value="NZ_JAHWXQ010000006.1"/>
</dbReference>
<gene>
    <name evidence="6" type="ORF">KYK27_16730</name>
</gene>
<feature type="repeat" description="TPR" evidence="3">
    <location>
        <begin position="208"/>
        <end position="241"/>
    </location>
</feature>
<feature type="compositionally biased region" description="Low complexity" evidence="4">
    <location>
        <begin position="60"/>
        <end position="70"/>
    </location>
</feature>
<dbReference type="Gene3D" id="1.25.40.10">
    <property type="entry name" value="Tetratricopeptide repeat domain"/>
    <property type="match status" value="1"/>
</dbReference>
<dbReference type="InterPro" id="IPR011990">
    <property type="entry name" value="TPR-like_helical_dom_sf"/>
</dbReference>
<evidence type="ECO:0000313" key="7">
    <source>
        <dbReference type="Proteomes" id="UP000774935"/>
    </source>
</evidence>
<proteinExistence type="predicted"/>
<dbReference type="Proteomes" id="UP000774935">
    <property type="component" value="Unassembled WGS sequence"/>
</dbReference>
<dbReference type="Pfam" id="PF14559">
    <property type="entry name" value="TPR_19"/>
    <property type="match status" value="1"/>
</dbReference>
<evidence type="ECO:0000256" key="4">
    <source>
        <dbReference type="SAM" id="MobiDB-lite"/>
    </source>
</evidence>
<feature type="region of interest" description="Disordered" evidence="4">
    <location>
        <begin position="40"/>
        <end position="70"/>
    </location>
</feature>
<dbReference type="PROSITE" id="PS50005">
    <property type="entry name" value="TPR"/>
    <property type="match status" value="1"/>
</dbReference>
<feature type="transmembrane region" description="Helical" evidence="5">
    <location>
        <begin position="6"/>
        <end position="27"/>
    </location>
</feature>
<evidence type="ECO:0000256" key="1">
    <source>
        <dbReference type="ARBA" id="ARBA00022737"/>
    </source>
</evidence>
<dbReference type="EMBL" id="JAHWXQ010000006">
    <property type="protein sequence ID" value="MBW3366707.1"/>
    <property type="molecule type" value="Genomic_DNA"/>
</dbReference>
<dbReference type="SMART" id="SM00028">
    <property type="entry name" value="TPR"/>
    <property type="match status" value="4"/>
</dbReference>
<evidence type="ECO:0000256" key="2">
    <source>
        <dbReference type="ARBA" id="ARBA00022803"/>
    </source>
</evidence>
<dbReference type="PANTHER" id="PTHR45586:SF1">
    <property type="entry name" value="LIPOPOLYSACCHARIDE ASSEMBLY PROTEIN B"/>
    <property type="match status" value="1"/>
</dbReference>
<keyword evidence="2 3" id="KW-0802">TPR repeat</keyword>
<keyword evidence="7" id="KW-1185">Reference proteome</keyword>
<dbReference type="PROSITE" id="PS50293">
    <property type="entry name" value="TPR_REGION"/>
    <property type="match status" value="1"/>
</dbReference>
<protein>
    <submittedName>
        <fullName evidence="6">Tetratricopeptide repeat protein</fullName>
    </submittedName>
</protein>
<dbReference type="PANTHER" id="PTHR45586">
    <property type="entry name" value="TPR REPEAT-CONTAINING PROTEIN PA4667"/>
    <property type="match status" value="1"/>
</dbReference>
<organism evidence="6 7">
    <name type="scientific">Pontibacter populi</name>
    <dbReference type="NCBI Taxonomy" id="890055"/>
    <lineage>
        <taxon>Bacteria</taxon>
        <taxon>Pseudomonadati</taxon>
        <taxon>Bacteroidota</taxon>
        <taxon>Cytophagia</taxon>
        <taxon>Cytophagales</taxon>
        <taxon>Hymenobacteraceae</taxon>
        <taxon>Pontibacter</taxon>
    </lineage>
</organism>